<dbReference type="AlphaFoldDB" id="A0A327Q9Y5"/>
<proteinExistence type="predicted"/>
<sequence>MNKIYNIIVRNGYYFDTIIGVCQFTEINCRLVNFSINDYPYGTVLKIHAVEAESYYTIAMFTTSPACLAFYAIAKKLNPIRDLTISVGIFGQKEYLIFKQDGKTLTNSEIGNCLDVKALNNFIFTTLLSLILKQSNPYPAHPLYRPIKLGRSLCHS</sequence>
<dbReference type="RefSeq" id="WP_111599556.1">
    <property type="nucleotide sequence ID" value="NZ_QLLL01000008.1"/>
</dbReference>
<accession>A0A327Q9Y5</accession>
<keyword evidence="2" id="KW-1185">Reference proteome</keyword>
<name>A0A327Q9Y5_9BACT</name>
<gene>
    <name evidence="1" type="ORF">LX64_04148</name>
</gene>
<reference evidence="1 2" key="1">
    <citation type="submission" date="2018-06" db="EMBL/GenBank/DDBJ databases">
        <title>Genomic Encyclopedia of Archaeal and Bacterial Type Strains, Phase II (KMG-II): from individual species to whole genera.</title>
        <authorList>
            <person name="Goeker M."/>
        </authorList>
    </citation>
    <scope>NUCLEOTIDE SEQUENCE [LARGE SCALE GENOMIC DNA]</scope>
    <source>
        <strain evidence="1 2">DSM 23857</strain>
    </source>
</reference>
<evidence type="ECO:0000313" key="2">
    <source>
        <dbReference type="Proteomes" id="UP000249547"/>
    </source>
</evidence>
<dbReference type="Proteomes" id="UP000249547">
    <property type="component" value="Unassembled WGS sequence"/>
</dbReference>
<organism evidence="1 2">
    <name type="scientific">Chitinophaga skermanii</name>
    <dbReference type="NCBI Taxonomy" id="331697"/>
    <lineage>
        <taxon>Bacteria</taxon>
        <taxon>Pseudomonadati</taxon>
        <taxon>Bacteroidota</taxon>
        <taxon>Chitinophagia</taxon>
        <taxon>Chitinophagales</taxon>
        <taxon>Chitinophagaceae</taxon>
        <taxon>Chitinophaga</taxon>
    </lineage>
</organism>
<comment type="caution">
    <text evidence="1">The sequence shown here is derived from an EMBL/GenBank/DDBJ whole genome shotgun (WGS) entry which is preliminary data.</text>
</comment>
<dbReference type="EMBL" id="QLLL01000008">
    <property type="protein sequence ID" value="RAJ00442.1"/>
    <property type="molecule type" value="Genomic_DNA"/>
</dbReference>
<protein>
    <submittedName>
        <fullName evidence="1">Uncharacterized protein</fullName>
    </submittedName>
</protein>
<evidence type="ECO:0000313" key="1">
    <source>
        <dbReference type="EMBL" id="RAJ00442.1"/>
    </source>
</evidence>